<evidence type="ECO:0000313" key="3">
    <source>
        <dbReference type="Proteomes" id="UP000198972"/>
    </source>
</evidence>
<keyword evidence="3" id="KW-1185">Reference proteome</keyword>
<keyword evidence="1" id="KW-0472">Membrane</keyword>
<dbReference type="STRING" id="670482.SAMN04488542_10982"/>
<sequence>MSNSNGNDFDGEAFAGLIIAFILAGLFFFGSTDIKDLSAEPTQP</sequence>
<keyword evidence="1" id="KW-1133">Transmembrane helix</keyword>
<feature type="transmembrane region" description="Helical" evidence="1">
    <location>
        <begin position="13"/>
        <end position="30"/>
    </location>
</feature>
<name>A0A1G7KBI5_9BACL</name>
<organism evidence="2 3">
    <name type="scientific">Fontibacillus panacisegetis</name>
    <dbReference type="NCBI Taxonomy" id="670482"/>
    <lineage>
        <taxon>Bacteria</taxon>
        <taxon>Bacillati</taxon>
        <taxon>Bacillota</taxon>
        <taxon>Bacilli</taxon>
        <taxon>Bacillales</taxon>
        <taxon>Paenibacillaceae</taxon>
        <taxon>Fontibacillus</taxon>
    </lineage>
</organism>
<dbReference type="EMBL" id="FNBG01000009">
    <property type="protein sequence ID" value="SDF34516.1"/>
    <property type="molecule type" value="Genomic_DNA"/>
</dbReference>
<dbReference type="RefSeq" id="WP_281243724.1">
    <property type="nucleotide sequence ID" value="NZ_FNBG01000009.1"/>
</dbReference>
<reference evidence="2 3" key="1">
    <citation type="submission" date="2016-10" db="EMBL/GenBank/DDBJ databases">
        <authorList>
            <person name="de Groot N.N."/>
        </authorList>
    </citation>
    <scope>NUCLEOTIDE SEQUENCE [LARGE SCALE GENOMIC DNA]</scope>
    <source>
        <strain evidence="2 3">DSM 28129</strain>
    </source>
</reference>
<dbReference type="AlphaFoldDB" id="A0A1G7KBI5"/>
<gene>
    <name evidence="2" type="ORF">SAMN04488542_10982</name>
</gene>
<keyword evidence="1" id="KW-0812">Transmembrane</keyword>
<accession>A0A1G7KBI5</accession>
<proteinExistence type="predicted"/>
<protein>
    <submittedName>
        <fullName evidence="2">Uncharacterized protein</fullName>
    </submittedName>
</protein>
<evidence type="ECO:0000313" key="2">
    <source>
        <dbReference type="EMBL" id="SDF34516.1"/>
    </source>
</evidence>
<evidence type="ECO:0000256" key="1">
    <source>
        <dbReference type="SAM" id="Phobius"/>
    </source>
</evidence>
<dbReference type="Proteomes" id="UP000198972">
    <property type="component" value="Unassembled WGS sequence"/>
</dbReference>